<organism evidence="1 2">
    <name type="scientific">Podila minutissima</name>
    <dbReference type="NCBI Taxonomy" id="64525"/>
    <lineage>
        <taxon>Eukaryota</taxon>
        <taxon>Fungi</taxon>
        <taxon>Fungi incertae sedis</taxon>
        <taxon>Mucoromycota</taxon>
        <taxon>Mortierellomycotina</taxon>
        <taxon>Mortierellomycetes</taxon>
        <taxon>Mortierellales</taxon>
        <taxon>Mortierellaceae</taxon>
        <taxon>Podila</taxon>
    </lineage>
</organism>
<evidence type="ECO:0000313" key="2">
    <source>
        <dbReference type="Proteomes" id="UP000696485"/>
    </source>
</evidence>
<keyword evidence="2" id="KW-1185">Reference proteome</keyword>
<comment type="caution">
    <text evidence="1">The sequence shown here is derived from an EMBL/GenBank/DDBJ whole genome shotgun (WGS) entry which is preliminary data.</text>
</comment>
<reference evidence="1" key="1">
    <citation type="journal article" date="2020" name="Fungal Divers.">
        <title>Resolving the Mortierellaceae phylogeny through synthesis of multi-gene phylogenetics and phylogenomics.</title>
        <authorList>
            <person name="Vandepol N."/>
            <person name="Liber J."/>
            <person name="Desiro A."/>
            <person name="Na H."/>
            <person name="Kennedy M."/>
            <person name="Barry K."/>
            <person name="Grigoriev I.V."/>
            <person name="Miller A.N."/>
            <person name="O'Donnell K."/>
            <person name="Stajich J.E."/>
            <person name="Bonito G."/>
        </authorList>
    </citation>
    <scope>NUCLEOTIDE SEQUENCE</scope>
    <source>
        <strain evidence="1">NVP1</strain>
    </source>
</reference>
<dbReference type="AlphaFoldDB" id="A0A9P5SJT3"/>
<evidence type="ECO:0000313" key="1">
    <source>
        <dbReference type="EMBL" id="KAF9329472.1"/>
    </source>
</evidence>
<dbReference type="Proteomes" id="UP000696485">
    <property type="component" value="Unassembled WGS sequence"/>
</dbReference>
<name>A0A9P5SJT3_9FUNG</name>
<protein>
    <submittedName>
        <fullName evidence="1">Uncharacterized protein</fullName>
    </submittedName>
</protein>
<dbReference type="EMBL" id="JAAAUY010000472">
    <property type="protein sequence ID" value="KAF9329472.1"/>
    <property type="molecule type" value="Genomic_DNA"/>
</dbReference>
<gene>
    <name evidence="1" type="ORF">BG006_007458</name>
</gene>
<sequence length="363" mass="42088">MSSSEEYTEESTAVLQKFEFKYHAPLRSLPTRLCPDTDERYILWSDIKDNIVGASHLQTYAGRVMFMIDENGELHQPLRIKYSEIPYTSQLGIPLKHLIDKCQYLIEHLETTANGDRIALRQTIANARYYHSMATKRLEILDQDRVKSLVDGRDKASLLKQLGELEQQMSAWEYRNTCRNMLHGKICRWEYATSSLFIVLPSGLRGWDDSDSKTHHFRLYFLCDIRKTESAPKDSPQHVHLSNHPGYTLDQPLEFLQTYGDYVLRMLRMIKHGYSDDTYEIPPLKTLKIFWNCDPYVFSKYLTQRTIQSLVDKALLYLIQLAPPKSIMEPGLTRHQSAAIRAYLQEGGAVADLHRNTLATDLH</sequence>
<proteinExistence type="predicted"/>
<accession>A0A9P5SJT3</accession>